<feature type="transmembrane region" description="Helical" evidence="1">
    <location>
        <begin position="7"/>
        <end position="25"/>
    </location>
</feature>
<keyword evidence="3" id="KW-0012">Acyltransferase</keyword>
<keyword evidence="1" id="KW-0472">Membrane</keyword>
<dbReference type="GO" id="GO:0016020">
    <property type="term" value="C:membrane"/>
    <property type="evidence" value="ECO:0007669"/>
    <property type="project" value="TreeGrafter"/>
</dbReference>
<evidence type="ECO:0000256" key="1">
    <source>
        <dbReference type="SAM" id="Phobius"/>
    </source>
</evidence>
<feature type="transmembrane region" description="Helical" evidence="1">
    <location>
        <begin position="286"/>
        <end position="305"/>
    </location>
</feature>
<dbReference type="AlphaFoldDB" id="A0A1T4SW50"/>
<feature type="transmembrane region" description="Helical" evidence="1">
    <location>
        <begin position="45"/>
        <end position="65"/>
    </location>
</feature>
<feature type="domain" description="Acyltransferase 3" evidence="2">
    <location>
        <begin position="6"/>
        <end position="332"/>
    </location>
</feature>
<gene>
    <name evidence="3" type="ORF">SAMN02745126_05235</name>
</gene>
<evidence type="ECO:0000313" key="3">
    <source>
        <dbReference type="EMBL" id="SKA32389.1"/>
    </source>
</evidence>
<dbReference type="GO" id="GO:0016747">
    <property type="term" value="F:acyltransferase activity, transferring groups other than amino-acyl groups"/>
    <property type="evidence" value="ECO:0007669"/>
    <property type="project" value="InterPro"/>
</dbReference>
<dbReference type="STRING" id="225324.SAMN02745126_05235"/>
<dbReference type="InterPro" id="IPR002656">
    <property type="entry name" value="Acyl_transf_3_dom"/>
</dbReference>
<feature type="transmembrane region" description="Helical" evidence="1">
    <location>
        <begin position="85"/>
        <end position="102"/>
    </location>
</feature>
<dbReference type="Proteomes" id="UP000190092">
    <property type="component" value="Unassembled WGS sequence"/>
</dbReference>
<keyword evidence="4" id="KW-1185">Reference proteome</keyword>
<evidence type="ECO:0000259" key="2">
    <source>
        <dbReference type="Pfam" id="PF01757"/>
    </source>
</evidence>
<feature type="transmembrane region" description="Helical" evidence="1">
    <location>
        <begin position="186"/>
        <end position="211"/>
    </location>
</feature>
<dbReference type="GO" id="GO:0016787">
    <property type="term" value="F:hydrolase activity"/>
    <property type="evidence" value="ECO:0007669"/>
    <property type="project" value="UniProtKB-KW"/>
</dbReference>
<dbReference type="InterPro" id="IPR050879">
    <property type="entry name" value="Acyltransferase_3"/>
</dbReference>
<feature type="transmembrane region" description="Helical" evidence="1">
    <location>
        <begin position="223"/>
        <end position="242"/>
    </location>
</feature>
<feature type="transmembrane region" description="Helical" evidence="1">
    <location>
        <begin position="317"/>
        <end position="337"/>
    </location>
</feature>
<dbReference type="PANTHER" id="PTHR23028">
    <property type="entry name" value="ACETYLTRANSFERASE"/>
    <property type="match status" value="1"/>
</dbReference>
<dbReference type="EMBL" id="FUWJ01000010">
    <property type="protein sequence ID" value="SKA32389.1"/>
    <property type="molecule type" value="Genomic_DNA"/>
</dbReference>
<feature type="transmembrane region" description="Helical" evidence="1">
    <location>
        <begin position="155"/>
        <end position="174"/>
    </location>
</feature>
<evidence type="ECO:0000313" key="4">
    <source>
        <dbReference type="Proteomes" id="UP000190092"/>
    </source>
</evidence>
<feature type="transmembrane region" description="Helical" evidence="1">
    <location>
        <begin position="248"/>
        <end position="265"/>
    </location>
</feature>
<protein>
    <submittedName>
        <fullName evidence="3">Peptidoglycan/LPS O-acetylase OafA/YrhL, contains acyltransferase and SGNH-hydrolase domains</fullName>
    </submittedName>
</protein>
<dbReference type="RefSeq" id="WP_170921139.1">
    <property type="nucleotide sequence ID" value="NZ_FUWJ01000010.1"/>
</dbReference>
<name>A0A1T4SW50_9HYPH</name>
<keyword evidence="1" id="KW-0812">Transmembrane</keyword>
<keyword evidence="3" id="KW-0378">Hydrolase</keyword>
<proteinExistence type="predicted"/>
<accession>A0A1T4SW50</accession>
<reference evidence="4" key="1">
    <citation type="submission" date="2017-02" db="EMBL/GenBank/DDBJ databases">
        <authorList>
            <person name="Varghese N."/>
            <person name="Submissions S."/>
        </authorList>
    </citation>
    <scope>NUCLEOTIDE SEQUENCE [LARGE SCALE GENOMIC DNA]</scope>
    <source>
        <strain evidence="4">ATCC 27094</strain>
    </source>
</reference>
<dbReference type="PANTHER" id="PTHR23028:SF53">
    <property type="entry name" value="ACYL_TRANSF_3 DOMAIN-CONTAINING PROTEIN"/>
    <property type="match status" value="1"/>
</dbReference>
<dbReference type="Pfam" id="PF01757">
    <property type="entry name" value="Acyl_transf_3"/>
    <property type="match status" value="1"/>
</dbReference>
<organism evidence="3 4">
    <name type="scientific">Enhydrobacter aerosaccus</name>
    <dbReference type="NCBI Taxonomy" id="225324"/>
    <lineage>
        <taxon>Bacteria</taxon>
        <taxon>Pseudomonadati</taxon>
        <taxon>Pseudomonadota</taxon>
        <taxon>Alphaproteobacteria</taxon>
        <taxon>Hyphomicrobiales</taxon>
        <taxon>Enhydrobacter</taxon>
    </lineage>
</organism>
<feature type="transmembrane region" description="Helical" evidence="1">
    <location>
        <begin position="122"/>
        <end position="148"/>
    </location>
</feature>
<sequence length="364" mass="40401">MNKRVAWLDTLRGGAVVAVIAYHLVQSSALNGSWLSRVTYYGQYGVDLFFVLSGWLVGTLFWRELWSTGDVALGRFWLRRALRTIPPYFGILAVSWAAVAVARHEPFDFSYLVFLQNYQDRIPFFLVSWSLCIEEHFYLVIPILAAAIARYGTRWLLPLALIGLALLSPVARALEFDSVPRNEFGYAVTATHLHLDGIAFGFAASFASFRWPSIFAKAIGSKGLWIAVLAAVAAAVTVEAIAGERVHYVLFPTVLATVFCLLAVMRPRSVESAWPDRQRLRALVRAVAISSYSAYLVHPLAIHLTKTIVGQLGGADLLYWVLGLALIVGATYGYYSLAESTAIRLRDVLVPYRPDRGQGRLRTS</sequence>
<keyword evidence="3" id="KW-0808">Transferase</keyword>
<dbReference type="GO" id="GO:0000271">
    <property type="term" value="P:polysaccharide biosynthetic process"/>
    <property type="evidence" value="ECO:0007669"/>
    <property type="project" value="TreeGrafter"/>
</dbReference>
<keyword evidence="1" id="KW-1133">Transmembrane helix</keyword>